<feature type="domain" description="Putative zinc-finger" evidence="3">
    <location>
        <begin position="6"/>
        <end position="39"/>
    </location>
</feature>
<name>A0ABT6CCS4_9MICO</name>
<evidence type="ECO:0000313" key="4">
    <source>
        <dbReference type="EMBL" id="MDF8265076.1"/>
    </source>
</evidence>
<dbReference type="RefSeq" id="WP_275238390.1">
    <property type="nucleotide sequence ID" value="NZ_JARFJC010000025.1"/>
</dbReference>
<gene>
    <name evidence="4" type="primary">rsrA</name>
    <name evidence="4" type="ORF">P4R38_12540</name>
</gene>
<sequence>MTKPECQAVMEQIYAYLDGELDRASQERLKHHLLECPPCVDEYERDLLLKSLLQRSCACEEAPTALRAQIMTRISITVTSVQVERD</sequence>
<dbReference type="NCBIfam" id="TIGR03988">
    <property type="entry name" value="antisig_RsrA"/>
    <property type="match status" value="1"/>
</dbReference>
<comment type="caution">
    <text evidence="4">The sequence shown here is derived from an EMBL/GenBank/DDBJ whole genome shotgun (WGS) entry which is preliminary data.</text>
</comment>
<dbReference type="Pfam" id="PF13490">
    <property type="entry name" value="zf-HC2"/>
    <property type="match status" value="1"/>
</dbReference>
<dbReference type="Proteomes" id="UP001528912">
    <property type="component" value="Unassembled WGS sequence"/>
</dbReference>
<evidence type="ECO:0000313" key="5">
    <source>
        <dbReference type="Proteomes" id="UP001528912"/>
    </source>
</evidence>
<reference evidence="4 5" key="1">
    <citation type="submission" date="2023-03" db="EMBL/GenBank/DDBJ databases">
        <title>YIM 133296 draft genome.</title>
        <authorList>
            <person name="Xiong L."/>
        </authorList>
    </citation>
    <scope>NUCLEOTIDE SEQUENCE [LARGE SCALE GENOMIC DNA]</scope>
    <source>
        <strain evidence="4 5">YIM 133296</strain>
    </source>
</reference>
<accession>A0ABT6CCS4</accession>
<dbReference type="InterPro" id="IPR024020">
    <property type="entry name" value="Anit_sigma_mycothiol_RsrA"/>
</dbReference>
<dbReference type="EMBL" id="JAROAV010000031">
    <property type="protein sequence ID" value="MDF8265076.1"/>
    <property type="molecule type" value="Genomic_DNA"/>
</dbReference>
<dbReference type="InterPro" id="IPR041916">
    <property type="entry name" value="Anti_sigma_zinc_sf"/>
</dbReference>
<keyword evidence="2" id="KW-0804">Transcription</keyword>
<proteinExistence type="predicted"/>
<protein>
    <submittedName>
        <fullName evidence="4">Mycothiol system anti-sigma-R factor</fullName>
    </submittedName>
</protein>
<dbReference type="InterPro" id="IPR027383">
    <property type="entry name" value="Znf_put"/>
</dbReference>
<keyword evidence="5" id="KW-1185">Reference proteome</keyword>
<evidence type="ECO:0000259" key="3">
    <source>
        <dbReference type="Pfam" id="PF13490"/>
    </source>
</evidence>
<keyword evidence="1" id="KW-0805">Transcription regulation</keyword>
<organism evidence="4 5">
    <name type="scientific">Luteipulveratus flavus</name>
    <dbReference type="NCBI Taxonomy" id="3031728"/>
    <lineage>
        <taxon>Bacteria</taxon>
        <taxon>Bacillati</taxon>
        <taxon>Actinomycetota</taxon>
        <taxon>Actinomycetes</taxon>
        <taxon>Micrococcales</taxon>
        <taxon>Dermacoccaceae</taxon>
        <taxon>Luteipulveratus</taxon>
    </lineage>
</organism>
<evidence type="ECO:0000256" key="2">
    <source>
        <dbReference type="ARBA" id="ARBA00023163"/>
    </source>
</evidence>
<evidence type="ECO:0000256" key="1">
    <source>
        <dbReference type="ARBA" id="ARBA00023015"/>
    </source>
</evidence>
<dbReference type="Gene3D" id="1.10.10.1320">
    <property type="entry name" value="Anti-sigma factor, zinc-finger domain"/>
    <property type="match status" value="1"/>
</dbReference>